<sequence>MIVRVNLLACIFACFGESRVCVSKH</sequence>
<protein>
    <submittedName>
        <fullName evidence="1">Uncharacterized protein</fullName>
    </submittedName>
</protein>
<evidence type="ECO:0000313" key="1">
    <source>
        <dbReference type="EMBL" id="MBX41378.1"/>
    </source>
</evidence>
<name>A0A2P2NFW1_RHIMU</name>
<proteinExistence type="predicted"/>
<accession>A0A2P2NFW1</accession>
<organism evidence="1">
    <name type="scientific">Rhizophora mucronata</name>
    <name type="common">Asiatic mangrove</name>
    <dbReference type="NCBI Taxonomy" id="61149"/>
    <lineage>
        <taxon>Eukaryota</taxon>
        <taxon>Viridiplantae</taxon>
        <taxon>Streptophyta</taxon>
        <taxon>Embryophyta</taxon>
        <taxon>Tracheophyta</taxon>
        <taxon>Spermatophyta</taxon>
        <taxon>Magnoliopsida</taxon>
        <taxon>eudicotyledons</taxon>
        <taxon>Gunneridae</taxon>
        <taxon>Pentapetalae</taxon>
        <taxon>rosids</taxon>
        <taxon>fabids</taxon>
        <taxon>Malpighiales</taxon>
        <taxon>Rhizophoraceae</taxon>
        <taxon>Rhizophora</taxon>
    </lineage>
</organism>
<reference evidence="1" key="1">
    <citation type="submission" date="2018-02" db="EMBL/GenBank/DDBJ databases">
        <title>Rhizophora mucronata_Transcriptome.</title>
        <authorList>
            <person name="Meera S.P."/>
            <person name="Sreeshan A."/>
            <person name="Augustine A."/>
        </authorList>
    </citation>
    <scope>NUCLEOTIDE SEQUENCE</scope>
    <source>
        <tissue evidence="1">Leaf</tissue>
    </source>
</reference>
<dbReference type="AlphaFoldDB" id="A0A2P2NFW1"/>
<dbReference type="EMBL" id="GGEC01060894">
    <property type="protein sequence ID" value="MBX41378.1"/>
    <property type="molecule type" value="Transcribed_RNA"/>
</dbReference>